<evidence type="ECO:0000256" key="1">
    <source>
        <dbReference type="SAM" id="SignalP"/>
    </source>
</evidence>
<name>A0A395IF60_ASPHC</name>
<proteinExistence type="predicted"/>
<dbReference type="AlphaFoldDB" id="A0A395IF60"/>
<reference evidence="2 3" key="1">
    <citation type="submission" date="2018-02" db="EMBL/GenBank/DDBJ databases">
        <title>The genomes of Aspergillus section Nigri reveals drivers in fungal speciation.</title>
        <authorList>
            <consortium name="DOE Joint Genome Institute"/>
            <person name="Vesth T.C."/>
            <person name="Nybo J."/>
            <person name="Theobald S."/>
            <person name="Brandl J."/>
            <person name="Frisvad J.C."/>
            <person name="Nielsen K.F."/>
            <person name="Lyhne E.K."/>
            <person name="Kogle M.E."/>
            <person name="Kuo A."/>
            <person name="Riley R."/>
            <person name="Clum A."/>
            <person name="Nolan M."/>
            <person name="Lipzen A."/>
            <person name="Salamov A."/>
            <person name="Henrissat B."/>
            <person name="Wiebenga A."/>
            <person name="De vries R.P."/>
            <person name="Grigoriev I.V."/>
            <person name="Mortensen U.H."/>
            <person name="Andersen M.R."/>
            <person name="Baker S.E."/>
        </authorList>
    </citation>
    <scope>NUCLEOTIDE SEQUENCE [LARGE SCALE GENOMIC DNA]</scope>
    <source>
        <strain evidence="2 3">CBS 101889</strain>
    </source>
</reference>
<evidence type="ECO:0000313" key="2">
    <source>
        <dbReference type="EMBL" id="RAL16814.1"/>
    </source>
</evidence>
<gene>
    <name evidence="2" type="ORF">BO97DRAFT_402437</name>
</gene>
<sequence>MAKETSLPHRLVVICLLLVYLLICRSGQRRDRPRMSHLRNGSIRYRSRPYSTYCTLTRLVYTKTIPHLLDPSS</sequence>
<organism evidence="2 3">
    <name type="scientific">Aspergillus homomorphus (strain CBS 101889)</name>
    <dbReference type="NCBI Taxonomy" id="1450537"/>
    <lineage>
        <taxon>Eukaryota</taxon>
        <taxon>Fungi</taxon>
        <taxon>Dikarya</taxon>
        <taxon>Ascomycota</taxon>
        <taxon>Pezizomycotina</taxon>
        <taxon>Eurotiomycetes</taxon>
        <taxon>Eurotiomycetidae</taxon>
        <taxon>Eurotiales</taxon>
        <taxon>Aspergillaceae</taxon>
        <taxon>Aspergillus</taxon>
        <taxon>Aspergillus subgen. Circumdati</taxon>
    </lineage>
</organism>
<evidence type="ECO:0008006" key="4">
    <source>
        <dbReference type="Google" id="ProtNLM"/>
    </source>
</evidence>
<feature type="signal peptide" evidence="1">
    <location>
        <begin position="1"/>
        <end position="26"/>
    </location>
</feature>
<accession>A0A395IF60</accession>
<dbReference type="GeneID" id="37198792"/>
<keyword evidence="1" id="KW-0732">Signal</keyword>
<feature type="chain" id="PRO_5017474384" description="Secreted protein" evidence="1">
    <location>
        <begin position="27"/>
        <end position="73"/>
    </location>
</feature>
<dbReference type="RefSeq" id="XP_025555968.1">
    <property type="nucleotide sequence ID" value="XM_025694503.1"/>
</dbReference>
<dbReference type="VEuPathDB" id="FungiDB:BO97DRAFT_402437"/>
<dbReference type="Proteomes" id="UP000248961">
    <property type="component" value="Unassembled WGS sequence"/>
</dbReference>
<protein>
    <recommendedName>
        <fullName evidence="4">Secreted protein</fullName>
    </recommendedName>
</protein>
<dbReference type="EMBL" id="KZ824268">
    <property type="protein sequence ID" value="RAL16814.1"/>
    <property type="molecule type" value="Genomic_DNA"/>
</dbReference>
<evidence type="ECO:0000313" key="3">
    <source>
        <dbReference type="Proteomes" id="UP000248961"/>
    </source>
</evidence>
<keyword evidence="3" id="KW-1185">Reference proteome</keyword>